<dbReference type="SUPFAM" id="SSF51197">
    <property type="entry name" value="Clavaminate synthase-like"/>
    <property type="match status" value="1"/>
</dbReference>
<sequence>MLTLAQKRQFFEEGYVKIPGVVPKVLINEALRAVNHSIGEVGLGGEDMENNRSAFFCAELLRAPVILDLFNKSPVIEIAEELMGAGNVLPVVQAKPYPRFPLPLGEDAPEPRGHIDGIGSGTNGMPKGYYNRGFTAFAVVYLEDLLETNAGNFTVWPKSHRAFETYFKANGHEVLVNGRPDVPLPEGPVMVTAEAGDLILAHYLMFHTGGPNASPNVRQAVISRLRHKEVEGNEKAGYTDIWREWPGIREAMDSQAEEALAT</sequence>
<dbReference type="InterPro" id="IPR008775">
    <property type="entry name" value="Phytyl_CoA_dOase-like"/>
</dbReference>
<organism evidence="1">
    <name type="scientific">Caldilineaceae bacterium SB0664_bin_27</name>
    <dbReference type="NCBI Taxonomy" id="2605260"/>
    <lineage>
        <taxon>Bacteria</taxon>
        <taxon>Bacillati</taxon>
        <taxon>Chloroflexota</taxon>
        <taxon>Caldilineae</taxon>
        <taxon>Caldilineales</taxon>
        <taxon>Caldilineaceae</taxon>
    </lineage>
</organism>
<reference evidence="1" key="1">
    <citation type="submission" date="2019-09" db="EMBL/GenBank/DDBJ databases">
        <title>Characterisation of the sponge microbiome using genome-centric metagenomics.</title>
        <authorList>
            <person name="Engelberts J.P."/>
            <person name="Robbins S.J."/>
            <person name="De Goeij J.M."/>
            <person name="Aranda M."/>
            <person name="Bell S.C."/>
            <person name="Webster N.S."/>
        </authorList>
    </citation>
    <scope>NUCLEOTIDE SEQUENCE</scope>
    <source>
        <strain evidence="1">SB0664_bin_27</strain>
    </source>
</reference>
<protein>
    <recommendedName>
        <fullName evidence="2">Phytanoyl-CoA dioxygenase family protein</fullName>
    </recommendedName>
</protein>
<dbReference type="EMBL" id="VXRG01000078">
    <property type="protein sequence ID" value="MXY93640.1"/>
    <property type="molecule type" value="Genomic_DNA"/>
</dbReference>
<gene>
    <name evidence="1" type="ORF">F4Y42_09345</name>
</gene>
<evidence type="ECO:0008006" key="2">
    <source>
        <dbReference type="Google" id="ProtNLM"/>
    </source>
</evidence>
<accession>A0A6B0YRI7</accession>
<dbReference type="Pfam" id="PF05721">
    <property type="entry name" value="PhyH"/>
    <property type="match status" value="1"/>
</dbReference>
<dbReference type="GO" id="GO:0016706">
    <property type="term" value="F:2-oxoglutarate-dependent dioxygenase activity"/>
    <property type="evidence" value="ECO:0007669"/>
    <property type="project" value="UniProtKB-ARBA"/>
</dbReference>
<comment type="caution">
    <text evidence="1">The sequence shown here is derived from an EMBL/GenBank/DDBJ whole genome shotgun (WGS) entry which is preliminary data.</text>
</comment>
<evidence type="ECO:0000313" key="1">
    <source>
        <dbReference type="EMBL" id="MXY93640.1"/>
    </source>
</evidence>
<dbReference type="Gene3D" id="2.60.120.620">
    <property type="entry name" value="q2cbj1_9rhob like domain"/>
    <property type="match status" value="1"/>
</dbReference>
<proteinExistence type="predicted"/>
<name>A0A6B0YRI7_9CHLR</name>
<dbReference type="AlphaFoldDB" id="A0A6B0YRI7"/>